<dbReference type="InterPro" id="IPR049453">
    <property type="entry name" value="Memb_transporter_dom"/>
</dbReference>
<dbReference type="AlphaFoldDB" id="A0A101T1Z6"/>
<evidence type="ECO:0000256" key="4">
    <source>
        <dbReference type="ARBA" id="ARBA00023136"/>
    </source>
</evidence>
<keyword evidence="4 6" id="KW-0472">Membrane</keyword>
<dbReference type="Proteomes" id="UP000052982">
    <property type="component" value="Unassembled WGS sequence"/>
</dbReference>
<gene>
    <name evidence="8" type="ORF">AQJ64_15920</name>
</gene>
<evidence type="ECO:0000256" key="6">
    <source>
        <dbReference type="SAM" id="Phobius"/>
    </source>
</evidence>
<evidence type="ECO:0000259" key="7">
    <source>
        <dbReference type="Pfam" id="PF13515"/>
    </source>
</evidence>
<sequence length="569" mass="58617">MRLRQGLRRALRLALHFDPGARLLRATALGMTTVLGTYGWSLWIENRAGLYVDSVVQAVVISSAFARVQRVHDRTDRLVACLVLPCAAAGGMELTTLIHHHPDAGDVLFTLGVAASVWIRRFGMRATRAGTLVVLPLVAVLVVPGGVAPAQGHAPTGWAALTALFAVAWGTVVTWVGHRTGLVPRPPSASVAAMPAPDRPGLRASTRMALQSVAALGAAFALGRALWPDHWTWVVLTAFLVGSGARSRGDVLVKGVWRTLGAAAGTVVAGAVAGSFGPHSDTVVVIIFSVLAVATWLRELSYAYWAGCVTAVLSLLYDWFGQDAGSLLHTRLAGIAVGAVLGIAASWLVLPIPTSGTVRSRTAAALAGLGEVLSADPHDTRAVRVTRARFLFRLEQLTLAAAPLRVAESFPVPPALAARWRKGGLAILAAPAALGRCAEPLGAYATAVAAAPDAVAADPGLSRRRREVAAHGVAVRRAIGRRPAPAPDTSDDGTTLHPAGGGTAPEGLPNQESPAGPEAPAGGPRSPEVTTAHAALDAISLQLDALTELFGPPPTAPAPTPAPAQAASG</sequence>
<name>A0A101T1Z6_9ACTN</name>
<feature type="transmembrane region" description="Helical" evidence="6">
    <location>
        <begin position="132"/>
        <end position="150"/>
    </location>
</feature>
<dbReference type="Pfam" id="PF13515">
    <property type="entry name" value="FUSC_2"/>
    <property type="match status" value="1"/>
</dbReference>
<feature type="transmembrane region" description="Helical" evidence="6">
    <location>
        <begin position="280"/>
        <end position="297"/>
    </location>
</feature>
<evidence type="ECO:0000256" key="5">
    <source>
        <dbReference type="SAM" id="MobiDB-lite"/>
    </source>
</evidence>
<feature type="transmembrane region" description="Helical" evidence="6">
    <location>
        <begin position="156"/>
        <end position="176"/>
    </location>
</feature>
<feature type="transmembrane region" description="Helical" evidence="6">
    <location>
        <begin position="332"/>
        <end position="350"/>
    </location>
</feature>
<feature type="transmembrane region" description="Helical" evidence="6">
    <location>
        <begin position="303"/>
        <end position="320"/>
    </location>
</feature>
<reference evidence="8 9" key="1">
    <citation type="submission" date="2015-10" db="EMBL/GenBank/DDBJ databases">
        <title>Draft genome sequence of Streptomyces griseoruber DSM 40281, type strain for the species Streptomyces griseoruber.</title>
        <authorList>
            <person name="Ruckert C."/>
            <person name="Winkler A."/>
            <person name="Kalinowski J."/>
            <person name="Kampfer P."/>
            <person name="Glaeser S."/>
        </authorList>
    </citation>
    <scope>NUCLEOTIDE SEQUENCE [LARGE SCALE GENOMIC DNA]</scope>
    <source>
        <strain evidence="8 9">DSM 40281</strain>
    </source>
</reference>
<protein>
    <recommendedName>
        <fullName evidence="7">Integral membrane bound transporter domain-containing protein</fullName>
    </recommendedName>
</protein>
<feature type="transmembrane region" description="Helical" evidence="6">
    <location>
        <begin position="255"/>
        <end position="273"/>
    </location>
</feature>
<evidence type="ECO:0000313" key="9">
    <source>
        <dbReference type="Proteomes" id="UP000052982"/>
    </source>
</evidence>
<keyword evidence="3 6" id="KW-1133">Transmembrane helix</keyword>
<evidence type="ECO:0000256" key="3">
    <source>
        <dbReference type="ARBA" id="ARBA00022989"/>
    </source>
</evidence>
<evidence type="ECO:0000256" key="2">
    <source>
        <dbReference type="ARBA" id="ARBA00022692"/>
    </source>
</evidence>
<keyword evidence="2 6" id="KW-0812">Transmembrane</keyword>
<proteinExistence type="predicted"/>
<comment type="subcellular location">
    <subcellularLocation>
        <location evidence="1">Membrane</location>
        <topology evidence="1">Multi-pass membrane protein</topology>
    </subcellularLocation>
</comment>
<feature type="domain" description="Integral membrane bound transporter" evidence="7">
    <location>
        <begin position="219"/>
        <end position="344"/>
    </location>
</feature>
<evidence type="ECO:0000313" key="8">
    <source>
        <dbReference type="EMBL" id="KUN84245.1"/>
    </source>
</evidence>
<evidence type="ECO:0000256" key="1">
    <source>
        <dbReference type="ARBA" id="ARBA00004141"/>
    </source>
</evidence>
<feature type="region of interest" description="Disordered" evidence="5">
    <location>
        <begin position="468"/>
        <end position="569"/>
    </location>
</feature>
<comment type="caution">
    <text evidence="8">The sequence shown here is derived from an EMBL/GenBank/DDBJ whole genome shotgun (WGS) entry which is preliminary data.</text>
</comment>
<feature type="compositionally biased region" description="Low complexity" evidence="5">
    <location>
        <begin position="512"/>
        <end position="528"/>
    </location>
</feature>
<dbReference type="EMBL" id="LMWW01000018">
    <property type="protein sequence ID" value="KUN84245.1"/>
    <property type="molecule type" value="Genomic_DNA"/>
</dbReference>
<dbReference type="STRING" id="1943.AQJ64_15920"/>
<organism evidence="8 9">
    <name type="scientific">Streptomyces griseoruber</name>
    <dbReference type="NCBI Taxonomy" id="1943"/>
    <lineage>
        <taxon>Bacteria</taxon>
        <taxon>Bacillati</taxon>
        <taxon>Actinomycetota</taxon>
        <taxon>Actinomycetes</taxon>
        <taxon>Kitasatosporales</taxon>
        <taxon>Streptomycetaceae</taxon>
        <taxon>Streptomyces</taxon>
    </lineage>
</organism>
<feature type="compositionally biased region" description="Pro residues" evidence="5">
    <location>
        <begin position="551"/>
        <end position="562"/>
    </location>
</feature>
<dbReference type="GO" id="GO:0016020">
    <property type="term" value="C:membrane"/>
    <property type="evidence" value="ECO:0007669"/>
    <property type="project" value="UniProtKB-SubCell"/>
</dbReference>
<accession>A0A101T1Z6</accession>
<feature type="compositionally biased region" description="Low complexity" evidence="5">
    <location>
        <begin position="470"/>
        <end position="483"/>
    </location>
</feature>
<keyword evidence="9" id="KW-1185">Reference proteome</keyword>